<name>E4N4I5_KITSK</name>
<accession>E4N4I5</accession>
<protein>
    <recommendedName>
        <fullName evidence="4">Transcriptional regulator</fullName>
    </recommendedName>
</protein>
<dbReference type="SUPFAM" id="SSF48452">
    <property type="entry name" value="TPR-like"/>
    <property type="match status" value="1"/>
</dbReference>
<dbReference type="PATRIC" id="fig|452652.3.peg.263"/>
<sequence length="424" mass="45558">MAVPPRSNPQLRRLIGETGLSGGQFAGEVNKVAFENGFRLHYQRASVSQWCSGTVPRRPVREFIAEALSRRLGRPVSASDAGLEAGPATPGQDPVTDVLRLLGDEAPYRPTGPGRPAAGTDGARRPWPRPGGKVGKAELALCVELTAHLSRSDHLSGSRDALATLTGFTTTVALPWLSCPSSPATRRRLLVACAHLAALGGFLYVDQGRHGQAQRWYALAMRLAEEGADPPTKAMVLRSLSVQAYRLGHFGHALGLAREAGRVADPAQARLRASVEGQLALALAANGEPLAARLSLREAERALERSSGPVPPLGGYHAASLAFQRAEVRQRLGDTGGALRDLELAVRLRPREELRSQALVLARAGELNLAVGRLDAACASWSRFLDLRRGLGSHRVEEAHRIMRAALAPHRNHGFAHQLLTRDR</sequence>
<evidence type="ECO:0000256" key="1">
    <source>
        <dbReference type="SAM" id="MobiDB-lite"/>
    </source>
</evidence>
<feature type="region of interest" description="Disordered" evidence="1">
    <location>
        <begin position="75"/>
        <end position="94"/>
    </location>
</feature>
<gene>
    <name evidence="2" type="ordered locus">KSE_02690</name>
</gene>
<dbReference type="eggNOG" id="COG0457">
    <property type="taxonomic scope" value="Bacteria"/>
</dbReference>
<dbReference type="KEGG" id="ksk:KSE_02690"/>
<dbReference type="EMBL" id="AP010968">
    <property type="protein sequence ID" value="BAJ26116.1"/>
    <property type="molecule type" value="Genomic_DNA"/>
</dbReference>
<dbReference type="Proteomes" id="UP000007076">
    <property type="component" value="Chromosome"/>
</dbReference>
<dbReference type="STRING" id="452652.KSE_02690"/>
<dbReference type="InterPro" id="IPR011990">
    <property type="entry name" value="TPR-like_helical_dom_sf"/>
</dbReference>
<reference evidence="2 3" key="1">
    <citation type="journal article" date="2010" name="DNA Res.">
        <title>Genome sequence of Kitasatospora setae NBRC 14216T: an evolutionary snapshot of the family Streptomycetaceae.</title>
        <authorList>
            <person name="Ichikawa N."/>
            <person name="Oguchi A."/>
            <person name="Ikeda H."/>
            <person name="Ishikawa J."/>
            <person name="Kitani S."/>
            <person name="Watanabe Y."/>
            <person name="Nakamura S."/>
            <person name="Katano Y."/>
            <person name="Kishi E."/>
            <person name="Sasagawa M."/>
            <person name="Ankai A."/>
            <person name="Fukui S."/>
            <person name="Hashimoto Y."/>
            <person name="Kamata S."/>
            <person name="Otoguro M."/>
            <person name="Tanikawa S."/>
            <person name="Nihira T."/>
            <person name="Horinouchi S."/>
            <person name="Ohnishi Y."/>
            <person name="Hayakawa M."/>
            <person name="Kuzuyama T."/>
            <person name="Arisawa A."/>
            <person name="Nomoto F."/>
            <person name="Miura H."/>
            <person name="Takahashi Y."/>
            <person name="Fujita N."/>
        </authorList>
    </citation>
    <scope>NUCLEOTIDE SEQUENCE [LARGE SCALE GENOMIC DNA]</scope>
    <source>
        <strain evidence="3">ATCC 33774 / DSM 43861 / JCM 3304 / KCC A-0304 / NBRC 14216 / KM-6054</strain>
    </source>
</reference>
<organism evidence="2 3">
    <name type="scientific">Kitasatospora setae (strain ATCC 33774 / DSM 43861 / JCM 3304 / KCC A-0304 / NBRC 14216 / KM-6054)</name>
    <name type="common">Streptomyces setae</name>
    <dbReference type="NCBI Taxonomy" id="452652"/>
    <lineage>
        <taxon>Bacteria</taxon>
        <taxon>Bacillati</taxon>
        <taxon>Actinomycetota</taxon>
        <taxon>Actinomycetes</taxon>
        <taxon>Kitasatosporales</taxon>
        <taxon>Streptomycetaceae</taxon>
        <taxon>Kitasatospora</taxon>
    </lineage>
</organism>
<evidence type="ECO:0000313" key="2">
    <source>
        <dbReference type="EMBL" id="BAJ26116.1"/>
    </source>
</evidence>
<dbReference type="HOGENOM" id="CLU_029927_4_0_11"/>
<feature type="region of interest" description="Disordered" evidence="1">
    <location>
        <begin position="104"/>
        <end position="130"/>
    </location>
</feature>
<dbReference type="Gene3D" id="1.25.40.10">
    <property type="entry name" value="Tetratricopeptide repeat domain"/>
    <property type="match status" value="1"/>
</dbReference>
<dbReference type="AlphaFoldDB" id="E4N4I5"/>
<evidence type="ECO:0000313" key="3">
    <source>
        <dbReference type="Proteomes" id="UP000007076"/>
    </source>
</evidence>
<proteinExistence type="predicted"/>
<evidence type="ECO:0008006" key="4">
    <source>
        <dbReference type="Google" id="ProtNLM"/>
    </source>
</evidence>
<keyword evidence="3" id="KW-1185">Reference proteome</keyword>